<evidence type="ECO:0000313" key="24">
    <source>
        <dbReference type="Proteomes" id="UP000538666"/>
    </source>
</evidence>
<comment type="cofactor">
    <cofactor evidence="3">
        <name>Zn(2+)</name>
        <dbReference type="ChEBI" id="CHEBI:29105"/>
    </cofactor>
</comment>
<evidence type="ECO:0000256" key="7">
    <source>
        <dbReference type="ARBA" id="ARBA00005412"/>
    </source>
</evidence>
<comment type="catalytic activity">
    <reaction evidence="1 19">
        <text>7-phospho-2-dehydro-3-deoxy-D-arabino-heptonate = 3-dehydroquinate + phosphate</text>
        <dbReference type="Rhea" id="RHEA:21968"/>
        <dbReference type="ChEBI" id="CHEBI:32364"/>
        <dbReference type="ChEBI" id="CHEBI:43474"/>
        <dbReference type="ChEBI" id="CHEBI:58394"/>
        <dbReference type="EC" id="4.2.3.4"/>
    </reaction>
</comment>
<dbReference type="Gene3D" id="1.20.1090.10">
    <property type="entry name" value="Dehydroquinate synthase-like - alpha domain"/>
    <property type="match status" value="1"/>
</dbReference>
<dbReference type="Gene3D" id="3.40.50.1970">
    <property type="match status" value="1"/>
</dbReference>
<dbReference type="PIRSF" id="PIRSF001455">
    <property type="entry name" value="DHQ_synth"/>
    <property type="match status" value="1"/>
</dbReference>
<feature type="binding site" evidence="19">
    <location>
        <position position="144"/>
    </location>
    <ligand>
        <name>NAD(+)</name>
        <dbReference type="ChEBI" id="CHEBI:57540"/>
    </ligand>
</feature>
<evidence type="ECO:0000259" key="21">
    <source>
        <dbReference type="Pfam" id="PF01761"/>
    </source>
</evidence>
<keyword evidence="17 19" id="KW-0456">Lyase</keyword>
<comment type="subcellular location">
    <subcellularLocation>
        <location evidence="5 19">Cytoplasm</location>
    </subcellularLocation>
</comment>
<dbReference type="PANTHER" id="PTHR43622">
    <property type="entry name" value="3-DEHYDROQUINATE SYNTHASE"/>
    <property type="match status" value="1"/>
</dbReference>
<accession>A0A841JPK2</accession>
<evidence type="ECO:0000256" key="4">
    <source>
        <dbReference type="ARBA" id="ARBA00003485"/>
    </source>
</evidence>
<evidence type="ECO:0000256" key="18">
    <source>
        <dbReference type="ARBA" id="ARBA00023285"/>
    </source>
</evidence>
<dbReference type="FunFam" id="3.40.50.1970:FF:000007">
    <property type="entry name" value="Pentafunctional AROM polypeptide"/>
    <property type="match status" value="1"/>
</dbReference>
<evidence type="ECO:0000256" key="9">
    <source>
        <dbReference type="ARBA" id="ARBA00017684"/>
    </source>
</evidence>
<evidence type="ECO:0000256" key="14">
    <source>
        <dbReference type="ARBA" id="ARBA00022833"/>
    </source>
</evidence>
<dbReference type="EC" id="4.2.3.4" evidence="8 19"/>
<dbReference type="GO" id="GO:0003856">
    <property type="term" value="F:3-dehydroquinate synthase activity"/>
    <property type="evidence" value="ECO:0007669"/>
    <property type="project" value="UniProtKB-UniRule"/>
</dbReference>
<dbReference type="GO" id="GO:0005737">
    <property type="term" value="C:cytoplasm"/>
    <property type="evidence" value="ECO:0007669"/>
    <property type="project" value="UniProtKB-SubCell"/>
</dbReference>
<proteinExistence type="inferred from homology"/>
<dbReference type="RefSeq" id="WP_050062173.1">
    <property type="nucleotide sequence ID" value="NZ_JACHEK010000002.1"/>
</dbReference>
<comment type="cofactor">
    <cofactor evidence="19">
        <name>Co(2+)</name>
        <dbReference type="ChEBI" id="CHEBI:48828"/>
    </cofactor>
    <cofactor evidence="19">
        <name>Zn(2+)</name>
        <dbReference type="ChEBI" id="CHEBI:29105"/>
    </cofactor>
    <text evidence="19">Binds 1 divalent metal cation per subunit. Can use either Co(2+) or Zn(2+).</text>
</comment>
<dbReference type="InterPro" id="IPR056179">
    <property type="entry name" value="DHQS_C"/>
</dbReference>
<keyword evidence="20" id="KW-0472">Membrane</keyword>
<feature type="domain" description="3-dehydroquinate synthase C-terminal" evidence="22">
    <location>
        <begin position="183"/>
        <end position="325"/>
    </location>
</feature>
<evidence type="ECO:0000256" key="17">
    <source>
        <dbReference type="ARBA" id="ARBA00023239"/>
    </source>
</evidence>
<evidence type="ECO:0000259" key="22">
    <source>
        <dbReference type="Pfam" id="PF24621"/>
    </source>
</evidence>
<evidence type="ECO:0000256" key="11">
    <source>
        <dbReference type="ARBA" id="ARBA00022605"/>
    </source>
</evidence>
<dbReference type="Pfam" id="PF01761">
    <property type="entry name" value="DHQ_synthase"/>
    <property type="match status" value="1"/>
</dbReference>
<evidence type="ECO:0000256" key="12">
    <source>
        <dbReference type="ARBA" id="ARBA00022723"/>
    </source>
</evidence>
<comment type="similarity">
    <text evidence="7 19">Belongs to the sugar phosphate cyclases superfamily. Dehydroquinate synthase family.</text>
</comment>
<keyword evidence="12 19" id="KW-0479">Metal-binding</keyword>
<dbReference type="InterPro" id="IPR030963">
    <property type="entry name" value="DHQ_synth_fam"/>
</dbReference>
<comment type="cofactor">
    <cofactor evidence="2 19">
        <name>NAD(+)</name>
        <dbReference type="ChEBI" id="CHEBI:57540"/>
    </cofactor>
</comment>
<organism evidence="23 24">
    <name type="scientific">Silvibacterium bohemicum</name>
    <dbReference type="NCBI Taxonomy" id="1577686"/>
    <lineage>
        <taxon>Bacteria</taxon>
        <taxon>Pseudomonadati</taxon>
        <taxon>Acidobacteriota</taxon>
        <taxon>Terriglobia</taxon>
        <taxon>Terriglobales</taxon>
        <taxon>Acidobacteriaceae</taxon>
        <taxon>Silvibacterium</taxon>
    </lineage>
</organism>
<evidence type="ECO:0000256" key="8">
    <source>
        <dbReference type="ARBA" id="ARBA00013031"/>
    </source>
</evidence>
<dbReference type="EMBL" id="JACHEK010000002">
    <property type="protein sequence ID" value="MBB6143276.1"/>
    <property type="molecule type" value="Genomic_DNA"/>
</dbReference>
<dbReference type="GO" id="GO:0009423">
    <property type="term" value="P:chorismate biosynthetic process"/>
    <property type="evidence" value="ECO:0007669"/>
    <property type="project" value="UniProtKB-UniRule"/>
</dbReference>
<keyword evidence="11 19" id="KW-0028">Amino-acid biosynthesis</keyword>
<evidence type="ECO:0000313" key="23">
    <source>
        <dbReference type="EMBL" id="MBB6143276.1"/>
    </source>
</evidence>
<dbReference type="InterPro" id="IPR050071">
    <property type="entry name" value="Dehydroquinate_synthase"/>
</dbReference>
<dbReference type="HAMAP" id="MF_00110">
    <property type="entry name" value="DHQ_synthase"/>
    <property type="match status" value="1"/>
</dbReference>
<evidence type="ECO:0000256" key="20">
    <source>
        <dbReference type="SAM" id="Phobius"/>
    </source>
</evidence>
<name>A0A841JPK2_9BACT</name>
<dbReference type="GO" id="GO:0046872">
    <property type="term" value="F:metal ion binding"/>
    <property type="evidence" value="ECO:0007669"/>
    <property type="project" value="UniProtKB-KW"/>
</dbReference>
<dbReference type="InterPro" id="IPR016037">
    <property type="entry name" value="DHQ_synth_AroB"/>
</dbReference>
<dbReference type="PANTHER" id="PTHR43622:SF7">
    <property type="entry name" value="3-DEHYDROQUINATE SYNTHASE, CHLOROPLASTIC"/>
    <property type="match status" value="1"/>
</dbReference>
<evidence type="ECO:0000256" key="13">
    <source>
        <dbReference type="ARBA" id="ARBA00022741"/>
    </source>
</evidence>
<keyword evidence="20" id="KW-1133">Transmembrane helix</keyword>
<evidence type="ECO:0000256" key="1">
    <source>
        <dbReference type="ARBA" id="ARBA00001393"/>
    </source>
</evidence>
<comment type="caution">
    <text evidence="19">Lacks conserved residue(s) required for the propagation of feature annotation.</text>
</comment>
<protein>
    <recommendedName>
        <fullName evidence="9 19">3-dehydroquinate synthase</fullName>
        <shortName evidence="19">DHQS</shortName>
        <ecNumber evidence="8 19">4.2.3.4</ecNumber>
    </recommendedName>
</protein>
<reference evidence="23 24" key="1">
    <citation type="submission" date="2020-08" db="EMBL/GenBank/DDBJ databases">
        <title>Genomic Encyclopedia of Type Strains, Phase IV (KMG-IV): sequencing the most valuable type-strain genomes for metagenomic binning, comparative biology and taxonomic classification.</title>
        <authorList>
            <person name="Goeker M."/>
        </authorList>
    </citation>
    <scope>NUCLEOTIDE SEQUENCE [LARGE SCALE GENOMIC DNA]</scope>
    <source>
        <strain evidence="23 24">DSM 103733</strain>
    </source>
</reference>
<dbReference type="GO" id="GO:0009073">
    <property type="term" value="P:aromatic amino acid family biosynthetic process"/>
    <property type="evidence" value="ECO:0007669"/>
    <property type="project" value="UniProtKB-KW"/>
</dbReference>
<evidence type="ECO:0000256" key="6">
    <source>
        <dbReference type="ARBA" id="ARBA00004661"/>
    </source>
</evidence>
<dbReference type="NCBIfam" id="TIGR01357">
    <property type="entry name" value="aroB"/>
    <property type="match status" value="1"/>
</dbReference>
<evidence type="ECO:0000256" key="10">
    <source>
        <dbReference type="ARBA" id="ARBA00022490"/>
    </source>
</evidence>
<sequence length="365" mass="39457">MRTIHVKTASADYPVHVGYDFLARFGSHLRKIAGKGAPKLFVLTSPEIWSLWGKQFQASLPAGNSFSVLFLPPGEQHKRFSQVERLATELSAAGADRSSLLIAFGGGIIGDIGGFLAAIYMRGIDYIQMPTTLLAQVDSSVGGKTGVNLSTGKNLVGSFHHPRAVFADVGILKTLPPRELRAGLFESIKAGIIRDPGLFRFLERNRDAILAGDPTALNRVVSSSVAMKAEVVGIDERESGLRMILNFGHTIGHAIEAATGYKKLLHGEAIAWGMLAALHISRSRAMIAEKDAARIESIIHAYGPLPRFRARVPALLEAAGRDKKNKAGTRRFVLTTGIGKSIVVENVTDTEMISAIEWTLREAAR</sequence>
<gene>
    <name evidence="19" type="primary">aroB</name>
    <name evidence="23" type="ORF">HNQ77_001220</name>
</gene>
<keyword evidence="14 19" id="KW-0862">Zinc</keyword>
<dbReference type="Pfam" id="PF24621">
    <property type="entry name" value="DHQS_C"/>
    <property type="match status" value="1"/>
</dbReference>
<comment type="function">
    <text evidence="4 19">Catalyzes the conversion of 3-deoxy-D-arabino-heptulosonate 7-phosphate (DAHP) to dehydroquinate (DHQ).</text>
</comment>
<evidence type="ECO:0000256" key="19">
    <source>
        <dbReference type="HAMAP-Rule" id="MF_00110"/>
    </source>
</evidence>
<dbReference type="Proteomes" id="UP000538666">
    <property type="component" value="Unassembled WGS sequence"/>
</dbReference>
<feature type="binding site" evidence="19">
    <location>
        <position position="266"/>
    </location>
    <ligand>
        <name>Zn(2+)</name>
        <dbReference type="ChEBI" id="CHEBI:29105"/>
    </ligand>
</feature>
<keyword evidence="24" id="KW-1185">Reference proteome</keyword>
<feature type="binding site" evidence="19">
    <location>
        <position position="249"/>
    </location>
    <ligand>
        <name>Zn(2+)</name>
        <dbReference type="ChEBI" id="CHEBI:29105"/>
    </ligand>
</feature>
<dbReference type="SUPFAM" id="SSF56796">
    <property type="entry name" value="Dehydroquinate synthase-like"/>
    <property type="match status" value="1"/>
</dbReference>
<dbReference type="GO" id="GO:0008652">
    <property type="term" value="P:amino acid biosynthetic process"/>
    <property type="evidence" value="ECO:0007669"/>
    <property type="project" value="UniProtKB-KW"/>
</dbReference>
<keyword evidence="20" id="KW-0812">Transmembrane</keyword>
<evidence type="ECO:0000256" key="15">
    <source>
        <dbReference type="ARBA" id="ARBA00023027"/>
    </source>
</evidence>
<dbReference type="UniPathway" id="UPA00053">
    <property type="reaction ID" value="UER00085"/>
</dbReference>
<feature type="binding site" evidence="19">
    <location>
        <begin position="131"/>
        <end position="132"/>
    </location>
    <ligand>
        <name>NAD(+)</name>
        <dbReference type="ChEBI" id="CHEBI:57540"/>
    </ligand>
</feature>
<feature type="binding site" evidence="19">
    <location>
        <position position="186"/>
    </location>
    <ligand>
        <name>Zn(2+)</name>
        <dbReference type="ChEBI" id="CHEBI:29105"/>
    </ligand>
</feature>
<feature type="binding site" evidence="19">
    <location>
        <position position="153"/>
    </location>
    <ligand>
        <name>NAD(+)</name>
        <dbReference type="ChEBI" id="CHEBI:57540"/>
    </ligand>
</feature>
<dbReference type="InterPro" id="IPR030960">
    <property type="entry name" value="DHQS/DOIS_N"/>
</dbReference>
<keyword evidence="18 19" id="KW-0170">Cobalt</keyword>
<evidence type="ECO:0000256" key="5">
    <source>
        <dbReference type="ARBA" id="ARBA00004496"/>
    </source>
</evidence>
<keyword evidence="15 19" id="KW-0520">NAD</keyword>
<keyword evidence="16 19" id="KW-0057">Aromatic amino acid biosynthesis</keyword>
<evidence type="ECO:0000256" key="3">
    <source>
        <dbReference type="ARBA" id="ARBA00001947"/>
    </source>
</evidence>
<dbReference type="GO" id="GO:0000166">
    <property type="term" value="F:nucleotide binding"/>
    <property type="evidence" value="ECO:0007669"/>
    <property type="project" value="UniProtKB-KW"/>
</dbReference>
<feature type="domain" description="3-dehydroquinate synthase N-terminal" evidence="21">
    <location>
        <begin position="70"/>
        <end position="181"/>
    </location>
</feature>
<dbReference type="AlphaFoldDB" id="A0A841JPK2"/>
<evidence type="ECO:0000256" key="16">
    <source>
        <dbReference type="ARBA" id="ARBA00023141"/>
    </source>
</evidence>
<feature type="transmembrane region" description="Helical" evidence="20">
    <location>
        <begin position="100"/>
        <end position="121"/>
    </location>
</feature>
<comment type="caution">
    <text evidence="23">The sequence shown here is derived from an EMBL/GenBank/DDBJ whole genome shotgun (WGS) entry which is preliminary data.</text>
</comment>
<comment type="pathway">
    <text evidence="6 19">Metabolic intermediate biosynthesis; chorismate biosynthesis; chorismate from D-erythrose 4-phosphate and phosphoenolpyruvate: step 2/7.</text>
</comment>
<keyword evidence="10 19" id="KW-0963">Cytoplasm</keyword>
<evidence type="ECO:0000256" key="2">
    <source>
        <dbReference type="ARBA" id="ARBA00001911"/>
    </source>
</evidence>
<dbReference type="CDD" id="cd08195">
    <property type="entry name" value="DHQS"/>
    <property type="match status" value="1"/>
</dbReference>
<keyword evidence="13 19" id="KW-0547">Nucleotide-binding</keyword>
<dbReference type="OrthoDB" id="9806583at2"/>